<dbReference type="EMBL" id="JACIDZ010000006">
    <property type="protein sequence ID" value="MBB4122222.1"/>
    <property type="molecule type" value="Genomic_DNA"/>
</dbReference>
<protein>
    <submittedName>
        <fullName evidence="2">Uncharacterized protein</fullName>
    </submittedName>
</protein>
<name>A0A7W6KJF8_9HYPH</name>
<comment type="caution">
    <text evidence="2">The sequence shown here is derived from an EMBL/GenBank/DDBJ whole genome shotgun (WGS) entry which is preliminary data.</text>
</comment>
<feature type="transmembrane region" description="Helical" evidence="1">
    <location>
        <begin position="75"/>
        <end position="96"/>
    </location>
</feature>
<proteinExistence type="predicted"/>
<reference evidence="2 3" key="1">
    <citation type="submission" date="2020-08" db="EMBL/GenBank/DDBJ databases">
        <title>Genomic Encyclopedia of Type Strains, Phase IV (KMG-IV): sequencing the most valuable type-strain genomes for metagenomic binning, comparative biology and taxonomic classification.</title>
        <authorList>
            <person name="Goeker M."/>
        </authorList>
    </citation>
    <scope>NUCLEOTIDE SEQUENCE [LARGE SCALE GENOMIC DNA]</scope>
    <source>
        <strain evidence="2 3">DSM 28101</strain>
    </source>
</reference>
<keyword evidence="3" id="KW-1185">Reference proteome</keyword>
<dbReference type="AlphaFoldDB" id="A0A7W6KJF8"/>
<feature type="transmembrane region" description="Helical" evidence="1">
    <location>
        <begin position="6"/>
        <end position="30"/>
    </location>
</feature>
<evidence type="ECO:0000313" key="3">
    <source>
        <dbReference type="Proteomes" id="UP000530571"/>
    </source>
</evidence>
<gene>
    <name evidence="2" type="ORF">GGR30_002151</name>
</gene>
<evidence type="ECO:0000313" key="2">
    <source>
        <dbReference type="EMBL" id="MBB4122222.1"/>
    </source>
</evidence>
<accession>A0A7W6KJF8</accession>
<evidence type="ECO:0000256" key="1">
    <source>
        <dbReference type="SAM" id="Phobius"/>
    </source>
</evidence>
<keyword evidence="1" id="KW-0812">Transmembrane</keyword>
<dbReference type="Proteomes" id="UP000530571">
    <property type="component" value="Unassembled WGS sequence"/>
</dbReference>
<organism evidence="2 3">
    <name type="scientific">Martelella radicis</name>
    <dbReference type="NCBI Taxonomy" id="1397476"/>
    <lineage>
        <taxon>Bacteria</taxon>
        <taxon>Pseudomonadati</taxon>
        <taxon>Pseudomonadota</taxon>
        <taxon>Alphaproteobacteria</taxon>
        <taxon>Hyphomicrobiales</taxon>
        <taxon>Aurantimonadaceae</taxon>
        <taxon>Martelella</taxon>
    </lineage>
</organism>
<sequence length="154" mass="17369">MYGVLLALQMLAYAIATVALMIFVIGVVTWRVNPPIDLVRLLTRHPSDTADDFKLFWYIRLHGGRYRIERGMVRWGLAVAVIGASCVYLIGDIAIWQTCRAREDVGACWKEYWGSQFFIDTRLLDSGAAIVKTSSRFSIGDLHWPSIPTSTRSS</sequence>
<dbReference type="RefSeq" id="WP_183486045.1">
    <property type="nucleotide sequence ID" value="NZ_JACIDZ010000006.1"/>
</dbReference>
<keyword evidence="1" id="KW-1133">Transmembrane helix</keyword>
<keyword evidence="1" id="KW-0472">Membrane</keyword>